<dbReference type="InterPro" id="IPR000372">
    <property type="entry name" value="LRRNT"/>
</dbReference>
<evidence type="ECO:0000256" key="5">
    <source>
        <dbReference type="SAM" id="MobiDB-lite"/>
    </source>
</evidence>
<protein>
    <submittedName>
        <fullName evidence="9">Podocan</fullName>
    </submittedName>
</protein>
<feature type="chain" id="PRO_5008264727" evidence="7">
    <location>
        <begin position="21"/>
        <end position="470"/>
    </location>
</feature>
<accession>A0A194QY68</accession>
<dbReference type="SMART" id="SM00369">
    <property type="entry name" value="LRR_TYP"/>
    <property type="match status" value="4"/>
</dbReference>
<dbReference type="AlphaFoldDB" id="A0A194QY68"/>
<keyword evidence="10" id="KW-1185">Reference proteome</keyword>
<evidence type="ECO:0000256" key="4">
    <source>
        <dbReference type="ARBA" id="ARBA00023180"/>
    </source>
</evidence>
<keyword evidence="4" id="KW-0325">Glycoprotein</keyword>
<keyword evidence="6" id="KW-0472">Membrane</keyword>
<keyword evidence="3" id="KW-0677">Repeat</keyword>
<organism evidence="9 10">
    <name type="scientific">Papilio machaon</name>
    <name type="common">Old World swallowtail butterfly</name>
    <dbReference type="NCBI Taxonomy" id="76193"/>
    <lineage>
        <taxon>Eukaryota</taxon>
        <taxon>Metazoa</taxon>
        <taxon>Ecdysozoa</taxon>
        <taxon>Arthropoda</taxon>
        <taxon>Hexapoda</taxon>
        <taxon>Insecta</taxon>
        <taxon>Pterygota</taxon>
        <taxon>Neoptera</taxon>
        <taxon>Endopterygota</taxon>
        <taxon>Lepidoptera</taxon>
        <taxon>Glossata</taxon>
        <taxon>Ditrysia</taxon>
        <taxon>Papilionoidea</taxon>
        <taxon>Papilionidae</taxon>
        <taxon>Papilioninae</taxon>
        <taxon>Papilio</taxon>
    </lineage>
</organism>
<dbReference type="PROSITE" id="PS51450">
    <property type="entry name" value="LRR"/>
    <property type="match status" value="1"/>
</dbReference>
<evidence type="ECO:0000313" key="10">
    <source>
        <dbReference type="Proteomes" id="UP000053240"/>
    </source>
</evidence>
<gene>
    <name evidence="9" type="ORF">RR48_12274</name>
</gene>
<evidence type="ECO:0000256" key="7">
    <source>
        <dbReference type="SAM" id="SignalP"/>
    </source>
</evidence>
<keyword evidence="6" id="KW-1133">Transmembrane helix</keyword>
<dbReference type="InterPro" id="IPR001611">
    <property type="entry name" value="Leu-rich_rpt"/>
</dbReference>
<evidence type="ECO:0000256" key="6">
    <source>
        <dbReference type="SAM" id="Phobius"/>
    </source>
</evidence>
<dbReference type="SMART" id="SM00013">
    <property type="entry name" value="LRRNT"/>
    <property type="match status" value="1"/>
</dbReference>
<dbReference type="SUPFAM" id="SSF52058">
    <property type="entry name" value="L domain-like"/>
    <property type="match status" value="1"/>
</dbReference>
<feature type="compositionally biased region" description="Polar residues" evidence="5">
    <location>
        <begin position="447"/>
        <end position="458"/>
    </location>
</feature>
<feature type="transmembrane region" description="Helical" evidence="6">
    <location>
        <begin position="410"/>
        <end position="428"/>
    </location>
</feature>
<name>A0A194QY68_PAPMA</name>
<dbReference type="InterPro" id="IPR050333">
    <property type="entry name" value="SLRP"/>
</dbReference>
<evidence type="ECO:0000256" key="2">
    <source>
        <dbReference type="ARBA" id="ARBA00022729"/>
    </source>
</evidence>
<dbReference type="PANTHER" id="PTHR45712:SF22">
    <property type="entry name" value="INSULIN-LIKE GROWTH FACTOR-BINDING PROTEIN COMPLEX ACID LABILE SUBUNIT"/>
    <property type="match status" value="1"/>
</dbReference>
<dbReference type="PANTHER" id="PTHR45712">
    <property type="entry name" value="AGAP008170-PA"/>
    <property type="match status" value="1"/>
</dbReference>
<feature type="compositionally biased region" description="Low complexity" evidence="5">
    <location>
        <begin position="312"/>
        <end position="321"/>
    </location>
</feature>
<feature type="compositionally biased region" description="Polar residues" evidence="5">
    <location>
        <begin position="331"/>
        <end position="352"/>
    </location>
</feature>
<sequence>MKQKLFFLLLLGILAANVAAAQNGELHIPLESDNQFPPEEHAETVDSPIEGSGDGVVSEPADTTTEIHLIPKIEDVKSPVLLDNETESSTSESSISPTPETVDACPKPCVCNIEGATNNFIVDCSGYGLTEFPKLLDPKTTTLNLQNNKLTEIPKEISALKNLKVLNANNNQIMELAPGSVSELPQLVTLKLANNRLIEYPRDLKNSLVLTKLEELDLGGNDMRTNLGTEVFLQFKALKKLTLATSTPELLDGLCAAYKETLETVCTGSCDTKTYDCPDTPQNIEEDLIEATLPGMIAFNVGVVDGDDDPNIENPNNDANATTEKPAEVPVSSQTTGTSSVAESTTTTQKTQPAGEFSLRAAVNKEPAEQVVSNSIVEKPKEDTKATTSPTEVKIGAKTESSKTGGVDKSVIGIIVAGMIIVVAVVTIKKNWSSIRKRFGSSPRPPNNRTEATTNGTSPEEVPLQDKSPV</sequence>
<evidence type="ECO:0000313" key="9">
    <source>
        <dbReference type="EMBL" id="KPJ08521.1"/>
    </source>
</evidence>
<feature type="region of interest" description="Disordered" evidence="5">
    <location>
        <begin position="436"/>
        <end position="470"/>
    </location>
</feature>
<dbReference type="OrthoDB" id="5954366at2759"/>
<dbReference type="Proteomes" id="UP000053240">
    <property type="component" value="Unassembled WGS sequence"/>
</dbReference>
<dbReference type="Gene3D" id="3.80.10.10">
    <property type="entry name" value="Ribonuclease Inhibitor"/>
    <property type="match status" value="1"/>
</dbReference>
<dbReference type="InterPro" id="IPR003591">
    <property type="entry name" value="Leu-rich_rpt_typical-subtyp"/>
</dbReference>
<keyword evidence="6" id="KW-0812">Transmembrane</keyword>
<feature type="signal peptide" evidence="7">
    <location>
        <begin position="1"/>
        <end position="20"/>
    </location>
</feature>
<evidence type="ECO:0000256" key="3">
    <source>
        <dbReference type="ARBA" id="ARBA00022737"/>
    </source>
</evidence>
<dbReference type="KEGG" id="pmac:106717788"/>
<feature type="region of interest" description="Disordered" evidence="5">
    <location>
        <begin position="304"/>
        <end position="391"/>
    </location>
</feature>
<dbReference type="InterPro" id="IPR032675">
    <property type="entry name" value="LRR_dom_sf"/>
</dbReference>
<reference evidence="9 10" key="1">
    <citation type="journal article" date="2015" name="Nat. Commun.">
        <title>Outbred genome sequencing and CRISPR/Cas9 gene editing in butterflies.</title>
        <authorList>
            <person name="Li X."/>
            <person name="Fan D."/>
            <person name="Zhang W."/>
            <person name="Liu G."/>
            <person name="Zhang L."/>
            <person name="Zhao L."/>
            <person name="Fang X."/>
            <person name="Chen L."/>
            <person name="Dong Y."/>
            <person name="Chen Y."/>
            <person name="Ding Y."/>
            <person name="Zhao R."/>
            <person name="Feng M."/>
            <person name="Zhu Y."/>
            <person name="Feng Y."/>
            <person name="Jiang X."/>
            <person name="Zhu D."/>
            <person name="Xiang H."/>
            <person name="Feng X."/>
            <person name="Li S."/>
            <person name="Wang J."/>
            <person name="Zhang G."/>
            <person name="Kronforst M.R."/>
            <person name="Wang W."/>
        </authorList>
    </citation>
    <scope>NUCLEOTIDE SEQUENCE [LARGE SCALE GENOMIC DNA]</scope>
    <source>
        <strain evidence="9">Ya'a_city_454_Pm</strain>
        <tissue evidence="9">Whole body</tissue>
    </source>
</reference>
<keyword evidence="2 7" id="KW-0732">Signal</keyword>
<dbReference type="InParanoid" id="A0A194QY68"/>
<evidence type="ECO:0000256" key="1">
    <source>
        <dbReference type="ARBA" id="ARBA00022614"/>
    </source>
</evidence>
<dbReference type="EMBL" id="KQ461154">
    <property type="protein sequence ID" value="KPJ08521.1"/>
    <property type="molecule type" value="Genomic_DNA"/>
</dbReference>
<evidence type="ECO:0000259" key="8">
    <source>
        <dbReference type="SMART" id="SM00013"/>
    </source>
</evidence>
<dbReference type="STRING" id="76193.A0A194QY68"/>
<feature type="domain" description="LRRNT" evidence="8">
    <location>
        <begin position="104"/>
        <end position="142"/>
    </location>
</feature>
<feature type="region of interest" description="Disordered" evidence="5">
    <location>
        <begin position="32"/>
        <end position="60"/>
    </location>
</feature>
<keyword evidence="1" id="KW-0433">Leucine-rich repeat</keyword>
<proteinExistence type="predicted"/>
<dbReference type="Pfam" id="PF13855">
    <property type="entry name" value="LRR_8"/>
    <property type="match status" value="1"/>
</dbReference>